<keyword evidence="9" id="KW-0464">Manganese</keyword>
<dbReference type="InterPro" id="IPR004628">
    <property type="entry name" value="Man_deHydtase"/>
</dbReference>
<dbReference type="EMBL" id="MFKF01000208">
    <property type="protein sequence ID" value="OGG50452.1"/>
    <property type="molecule type" value="Genomic_DNA"/>
</dbReference>
<evidence type="ECO:0000256" key="4">
    <source>
        <dbReference type="ARBA" id="ARBA00002713"/>
    </source>
</evidence>
<keyword evidence="8" id="KW-0408">Iron</keyword>
<evidence type="ECO:0000256" key="7">
    <source>
        <dbReference type="ARBA" id="ARBA00012927"/>
    </source>
</evidence>
<evidence type="ECO:0000256" key="3">
    <source>
        <dbReference type="ARBA" id="ARBA00001954"/>
    </source>
</evidence>
<name>A0A1F6CNK0_HANXR</name>
<dbReference type="Gene3D" id="3.20.20.150">
    <property type="entry name" value="Divalent-metal-dependent TIM barrel enzymes"/>
    <property type="match status" value="1"/>
</dbReference>
<dbReference type="Pfam" id="PF03786">
    <property type="entry name" value="UxuA"/>
    <property type="match status" value="2"/>
</dbReference>
<comment type="cofactor">
    <cofactor evidence="3">
        <name>Fe(2+)</name>
        <dbReference type="ChEBI" id="CHEBI:29033"/>
    </cofactor>
</comment>
<evidence type="ECO:0000313" key="11">
    <source>
        <dbReference type="EMBL" id="OGG50452.1"/>
    </source>
</evidence>
<gene>
    <name evidence="11" type="ORF">A3F84_24445</name>
</gene>
<evidence type="ECO:0000313" key="12">
    <source>
        <dbReference type="Proteomes" id="UP000178606"/>
    </source>
</evidence>
<evidence type="ECO:0000256" key="8">
    <source>
        <dbReference type="ARBA" id="ARBA00023004"/>
    </source>
</evidence>
<sequence length="322" mass="36266">MGLKMRVAIGQFNQLSDERLRFARQIGASGVLLNTPVLPGEKRWEFMDLLRLRTHVEDYGLRLEALENTPVGFYDRAMLGLPGRDEQIENYQATIRNVGKAGIPILGYHWMPNRVWRTSTTTPGRGGAQVTSFDMDLVKDAPLTHGRVFPEEEMWKNYEYFMKAVLPVAEGAGVRLALHPDDPPVESLGGVARLFRDFEGFRQGMEIAPSPNSGLDFCMGCWSEMGPGVIEAIRYFGERGKIFYVHFRDVQGAVPRFQECFLGEGNVDVVEAMLTFKRVGFRGFMIDDHVPRMVDDTPWGHRGRALATGYMMALLEAVNKLG</sequence>
<dbReference type="GO" id="GO:0008927">
    <property type="term" value="F:mannonate dehydratase activity"/>
    <property type="evidence" value="ECO:0007669"/>
    <property type="project" value="UniProtKB-EC"/>
</dbReference>
<reference evidence="11 12" key="1">
    <citation type="journal article" date="2016" name="Nat. Commun.">
        <title>Thousands of microbial genomes shed light on interconnected biogeochemical processes in an aquifer system.</title>
        <authorList>
            <person name="Anantharaman K."/>
            <person name="Brown C.T."/>
            <person name="Hug L.A."/>
            <person name="Sharon I."/>
            <person name="Castelle C.J."/>
            <person name="Probst A.J."/>
            <person name="Thomas B.C."/>
            <person name="Singh A."/>
            <person name="Wilkins M.J."/>
            <person name="Karaoz U."/>
            <person name="Brodie E.L."/>
            <person name="Williams K.H."/>
            <person name="Hubbard S.S."/>
            <person name="Banfield J.F."/>
        </authorList>
    </citation>
    <scope>NUCLEOTIDE SEQUENCE [LARGE SCALE GENOMIC DNA]</scope>
    <source>
        <strain evidence="12">RIFCSPLOWO2_12_FULL_64_10</strain>
    </source>
</reference>
<comment type="cofactor">
    <cofactor evidence="2">
        <name>Mn(2+)</name>
        <dbReference type="ChEBI" id="CHEBI:29035"/>
    </cofactor>
</comment>
<comment type="catalytic activity">
    <reaction evidence="1">
        <text>D-mannonate = 2-dehydro-3-deoxy-D-gluconate + H2O</text>
        <dbReference type="Rhea" id="RHEA:20097"/>
        <dbReference type="ChEBI" id="CHEBI:15377"/>
        <dbReference type="ChEBI" id="CHEBI:17767"/>
        <dbReference type="ChEBI" id="CHEBI:57990"/>
        <dbReference type="EC" id="4.2.1.8"/>
    </reaction>
</comment>
<evidence type="ECO:0000256" key="10">
    <source>
        <dbReference type="ARBA" id="ARBA00023239"/>
    </source>
</evidence>
<dbReference type="InterPro" id="IPR036237">
    <property type="entry name" value="Xyl_isomerase-like_sf"/>
</dbReference>
<comment type="similarity">
    <text evidence="6">Belongs to the mannonate dehydratase family.</text>
</comment>
<evidence type="ECO:0000256" key="9">
    <source>
        <dbReference type="ARBA" id="ARBA00023211"/>
    </source>
</evidence>
<dbReference type="GO" id="GO:0042840">
    <property type="term" value="P:D-glucuronate catabolic process"/>
    <property type="evidence" value="ECO:0007669"/>
    <property type="project" value="TreeGrafter"/>
</dbReference>
<protein>
    <recommendedName>
        <fullName evidence="7">mannonate dehydratase</fullName>
        <ecNumber evidence="7">4.2.1.8</ecNumber>
    </recommendedName>
</protein>
<dbReference type="Proteomes" id="UP000178606">
    <property type="component" value="Unassembled WGS sequence"/>
</dbReference>
<dbReference type="AlphaFoldDB" id="A0A1F6CNK0"/>
<comment type="pathway">
    <text evidence="5">Carbohydrate metabolism; pentose and glucuronate interconversion.</text>
</comment>
<dbReference type="GO" id="GO:0008198">
    <property type="term" value="F:ferrous iron binding"/>
    <property type="evidence" value="ECO:0007669"/>
    <property type="project" value="TreeGrafter"/>
</dbReference>
<dbReference type="EC" id="4.2.1.8" evidence="7"/>
<dbReference type="UniPathway" id="UPA00246"/>
<evidence type="ECO:0000256" key="6">
    <source>
        <dbReference type="ARBA" id="ARBA00007389"/>
    </source>
</evidence>
<comment type="function">
    <text evidence="4">Catalyzes the dehydration of D-mannonate.</text>
</comment>
<evidence type="ECO:0000256" key="5">
    <source>
        <dbReference type="ARBA" id="ARBA00004892"/>
    </source>
</evidence>
<dbReference type="PANTHER" id="PTHR30387">
    <property type="entry name" value="MANNONATE DEHYDRATASE"/>
    <property type="match status" value="1"/>
</dbReference>
<dbReference type="SUPFAM" id="SSF51658">
    <property type="entry name" value="Xylose isomerase-like"/>
    <property type="match status" value="1"/>
</dbReference>
<keyword evidence="10" id="KW-0456">Lyase</keyword>
<evidence type="ECO:0000256" key="2">
    <source>
        <dbReference type="ARBA" id="ARBA00001936"/>
    </source>
</evidence>
<accession>A0A1F6CNK0</accession>
<evidence type="ECO:0000256" key="1">
    <source>
        <dbReference type="ARBA" id="ARBA00001794"/>
    </source>
</evidence>
<proteinExistence type="inferred from homology"/>
<organism evidence="11 12">
    <name type="scientific">Handelsmanbacteria sp. (strain RIFCSPLOWO2_12_FULL_64_10)</name>
    <dbReference type="NCBI Taxonomy" id="1817868"/>
    <lineage>
        <taxon>Bacteria</taxon>
        <taxon>Candidatus Handelsmaniibacteriota</taxon>
    </lineage>
</organism>
<dbReference type="PANTHER" id="PTHR30387:SF2">
    <property type="entry name" value="MANNONATE DEHYDRATASE"/>
    <property type="match status" value="1"/>
</dbReference>
<dbReference type="GO" id="GO:0030145">
    <property type="term" value="F:manganese ion binding"/>
    <property type="evidence" value="ECO:0007669"/>
    <property type="project" value="TreeGrafter"/>
</dbReference>
<comment type="caution">
    <text evidence="11">The sequence shown here is derived from an EMBL/GenBank/DDBJ whole genome shotgun (WGS) entry which is preliminary data.</text>
</comment>